<dbReference type="InParanoid" id="G5B325"/>
<dbReference type="Proteomes" id="UP000006813">
    <property type="component" value="Unassembled WGS sequence"/>
</dbReference>
<proteinExistence type="predicted"/>
<sequence length="173" mass="18879">MSDLELGTFLEADQPSLPDSVTELRRALCTGTLSAQYCGSRGLTLRVRSPERLLLDSEESADAGKEPGLWPRVSHYGRKETSHFTAETSRCSAECTSSSKEPCSAGSRIQGSLGMQAVHTEENKLRSLRRRGRTAGGCLRISAQVCRRVPKALGMTDQAPLQQPQKAKEETTQ</sequence>
<reference evidence="2 3" key="1">
    <citation type="journal article" date="2011" name="Nature">
        <title>Genome sequencing reveals insights into physiology and longevity of the naked mole rat.</title>
        <authorList>
            <person name="Kim E.B."/>
            <person name="Fang X."/>
            <person name="Fushan A.A."/>
            <person name="Huang Z."/>
            <person name="Lobanov A.V."/>
            <person name="Han L."/>
            <person name="Marino S.M."/>
            <person name="Sun X."/>
            <person name="Turanov A.A."/>
            <person name="Yang P."/>
            <person name="Yim S.H."/>
            <person name="Zhao X."/>
            <person name="Kasaikina M.V."/>
            <person name="Stoletzki N."/>
            <person name="Peng C."/>
            <person name="Polak P."/>
            <person name="Xiong Z."/>
            <person name="Kiezun A."/>
            <person name="Zhu Y."/>
            <person name="Chen Y."/>
            <person name="Kryukov G.V."/>
            <person name="Zhang Q."/>
            <person name="Peshkin L."/>
            <person name="Yang L."/>
            <person name="Bronson R.T."/>
            <person name="Buffenstein R."/>
            <person name="Wang B."/>
            <person name="Han C."/>
            <person name="Li Q."/>
            <person name="Chen L."/>
            <person name="Zhao W."/>
            <person name="Sunyaev S.R."/>
            <person name="Park T.J."/>
            <person name="Zhang G."/>
            <person name="Wang J."/>
            <person name="Gladyshev V.N."/>
        </authorList>
    </citation>
    <scope>NUCLEOTIDE SEQUENCE [LARGE SCALE GENOMIC DNA]</scope>
</reference>
<name>G5B325_HETGA</name>
<dbReference type="AlphaFoldDB" id="G5B325"/>
<protein>
    <submittedName>
        <fullName evidence="2">Uncharacterized protein</fullName>
    </submittedName>
</protein>
<accession>G5B325</accession>
<dbReference type="EMBL" id="JH168160">
    <property type="protein sequence ID" value="EHB03686.1"/>
    <property type="molecule type" value="Genomic_DNA"/>
</dbReference>
<gene>
    <name evidence="2" type="ORF">GW7_05719</name>
</gene>
<evidence type="ECO:0000256" key="1">
    <source>
        <dbReference type="SAM" id="MobiDB-lite"/>
    </source>
</evidence>
<evidence type="ECO:0000313" key="2">
    <source>
        <dbReference type="EMBL" id="EHB03686.1"/>
    </source>
</evidence>
<organism evidence="2 3">
    <name type="scientific">Heterocephalus glaber</name>
    <name type="common">Naked mole rat</name>
    <dbReference type="NCBI Taxonomy" id="10181"/>
    <lineage>
        <taxon>Eukaryota</taxon>
        <taxon>Metazoa</taxon>
        <taxon>Chordata</taxon>
        <taxon>Craniata</taxon>
        <taxon>Vertebrata</taxon>
        <taxon>Euteleostomi</taxon>
        <taxon>Mammalia</taxon>
        <taxon>Eutheria</taxon>
        <taxon>Euarchontoglires</taxon>
        <taxon>Glires</taxon>
        <taxon>Rodentia</taxon>
        <taxon>Hystricomorpha</taxon>
        <taxon>Bathyergidae</taxon>
        <taxon>Heterocephalus</taxon>
    </lineage>
</organism>
<evidence type="ECO:0000313" key="3">
    <source>
        <dbReference type="Proteomes" id="UP000006813"/>
    </source>
</evidence>
<feature type="region of interest" description="Disordered" evidence="1">
    <location>
        <begin position="153"/>
        <end position="173"/>
    </location>
</feature>
<feature type="region of interest" description="Disordered" evidence="1">
    <location>
        <begin position="81"/>
        <end position="108"/>
    </location>
</feature>
<feature type="compositionally biased region" description="Polar residues" evidence="1">
    <location>
        <begin position="83"/>
        <end position="101"/>
    </location>
</feature>